<keyword evidence="1" id="KW-0472">Membrane</keyword>
<keyword evidence="4" id="KW-1185">Reference proteome</keyword>
<dbReference type="AlphaFoldDB" id="A0A5B0DWT5"/>
<evidence type="ECO:0000256" key="1">
    <source>
        <dbReference type="SAM" id="Phobius"/>
    </source>
</evidence>
<feature type="transmembrane region" description="Helical" evidence="1">
    <location>
        <begin position="41"/>
        <end position="61"/>
    </location>
</feature>
<organism evidence="3 4">
    <name type="scientific">Aureimonas fodinaquatilis</name>
    <dbReference type="NCBI Taxonomy" id="2565783"/>
    <lineage>
        <taxon>Bacteria</taxon>
        <taxon>Pseudomonadati</taxon>
        <taxon>Pseudomonadota</taxon>
        <taxon>Alphaproteobacteria</taxon>
        <taxon>Hyphomicrobiales</taxon>
        <taxon>Aurantimonadaceae</taxon>
        <taxon>Aureimonas</taxon>
    </lineage>
</organism>
<dbReference type="RefSeq" id="WP_149299456.1">
    <property type="nucleotide sequence ID" value="NZ_VTWH01000002.1"/>
</dbReference>
<keyword evidence="1" id="KW-1133">Transmembrane helix</keyword>
<protein>
    <submittedName>
        <fullName evidence="3">DUF4126 family protein</fullName>
    </submittedName>
</protein>
<gene>
    <name evidence="3" type="ORF">FPY71_08095</name>
</gene>
<evidence type="ECO:0000313" key="3">
    <source>
        <dbReference type="EMBL" id="KAA0970462.1"/>
    </source>
</evidence>
<dbReference type="Proteomes" id="UP000324738">
    <property type="component" value="Unassembled WGS sequence"/>
</dbReference>
<name>A0A5B0DWT5_9HYPH</name>
<feature type="transmembrane region" description="Helical" evidence="1">
    <location>
        <begin position="73"/>
        <end position="94"/>
    </location>
</feature>
<dbReference type="OrthoDB" id="9812409at2"/>
<reference evidence="3 4" key="1">
    <citation type="submission" date="2019-08" db="EMBL/GenBank/DDBJ databases">
        <title>Aureimonas fodiniaquatilis sp. nov., isolated from a coal mine wastewater.</title>
        <authorList>
            <person name="Kim W."/>
        </authorList>
    </citation>
    <scope>NUCLEOTIDE SEQUENCE [LARGE SCALE GENOMIC DNA]</scope>
    <source>
        <strain evidence="3 4">CAU 1482</strain>
    </source>
</reference>
<accession>A0A5B0DWT5</accession>
<dbReference type="Pfam" id="PF13548">
    <property type="entry name" value="DUF4126"/>
    <property type="match status" value="1"/>
</dbReference>
<comment type="caution">
    <text evidence="3">The sequence shown here is derived from an EMBL/GenBank/DDBJ whole genome shotgun (WGS) entry which is preliminary data.</text>
</comment>
<dbReference type="EMBL" id="VTWH01000002">
    <property type="protein sequence ID" value="KAA0970462.1"/>
    <property type="molecule type" value="Genomic_DNA"/>
</dbReference>
<evidence type="ECO:0000259" key="2">
    <source>
        <dbReference type="Pfam" id="PF13548"/>
    </source>
</evidence>
<sequence>MFLVPAFLIGFIAGLRAMLAPAALSWAVYLGWVPVAENWLGFFGSVWSVSIFSILAAAELVTDKLPTTPSRKVLPQFLTRIAMGALVGSGVGAIFDLTVYGAVAGALGAIAGTYCGAAGRSWLATSLGRSLPAALIEDMIAIGGAFLIVRALI</sequence>
<evidence type="ECO:0000313" key="4">
    <source>
        <dbReference type="Proteomes" id="UP000324738"/>
    </source>
</evidence>
<dbReference type="InterPro" id="IPR025196">
    <property type="entry name" value="DUF4126"/>
</dbReference>
<keyword evidence="1" id="KW-0812">Transmembrane</keyword>
<proteinExistence type="predicted"/>
<feature type="domain" description="DUF4126" evidence="2">
    <location>
        <begin position="7"/>
        <end position="149"/>
    </location>
</feature>
<feature type="transmembrane region" description="Helical" evidence="1">
    <location>
        <begin position="131"/>
        <end position="152"/>
    </location>
</feature>